<dbReference type="SUPFAM" id="SSF52833">
    <property type="entry name" value="Thioredoxin-like"/>
    <property type="match status" value="1"/>
</dbReference>
<evidence type="ECO:0000313" key="7">
    <source>
        <dbReference type="Proteomes" id="UP000182573"/>
    </source>
</evidence>
<dbReference type="PANTHER" id="PTHR12151">
    <property type="entry name" value="ELECTRON TRANSPORT PROTIN SCO1/SENC FAMILY MEMBER"/>
    <property type="match status" value="1"/>
</dbReference>
<dbReference type="STRING" id="28442.SAMN05443574_11641"/>
<feature type="binding site" evidence="3">
    <location>
        <position position="94"/>
    </location>
    <ligand>
        <name>Cu cation</name>
        <dbReference type="ChEBI" id="CHEBI:23378"/>
    </ligand>
</feature>
<evidence type="ECO:0000256" key="1">
    <source>
        <dbReference type="ARBA" id="ARBA00010996"/>
    </source>
</evidence>
<keyword evidence="3" id="KW-0479">Metal-binding</keyword>
<feature type="domain" description="Thioredoxin" evidence="5">
    <location>
        <begin position="52"/>
        <end position="224"/>
    </location>
</feature>
<dbReference type="Gene3D" id="3.40.30.10">
    <property type="entry name" value="Glutaredoxin"/>
    <property type="match status" value="1"/>
</dbReference>
<keyword evidence="2 3" id="KW-0186">Copper</keyword>
<feature type="disulfide bond" description="Redox-active" evidence="4">
    <location>
        <begin position="90"/>
        <end position="94"/>
    </location>
</feature>
<accession>A0A1H2ZEW0</accession>
<dbReference type="InterPro" id="IPR036249">
    <property type="entry name" value="Thioredoxin-like_sf"/>
</dbReference>
<name>A0A1H2ZEW0_HALVA</name>
<evidence type="ECO:0000256" key="2">
    <source>
        <dbReference type="ARBA" id="ARBA00023008"/>
    </source>
</evidence>
<dbReference type="PROSITE" id="PS51352">
    <property type="entry name" value="THIOREDOXIN_2"/>
    <property type="match status" value="1"/>
</dbReference>
<proteinExistence type="inferred from homology"/>
<evidence type="ECO:0000256" key="4">
    <source>
        <dbReference type="PIRSR" id="PIRSR603782-2"/>
    </source>
</evidence>
<keyword evidence="4" id="KW-1015">Disulfide bond</keyword>
<reference evidence="6 7" key="1">
    <citation type="submission" date="2016-10" db="EMBL/GenBank/DDBJ databases">
        <authorList>
            <person name="de Groot N.N."/>
        </authorList>
    </citation>
    <scope>NUCLEOTIDE SEQUENCE [LARGE SCALE GENOMIC DNA]</scope>
    <source>
        <strain evidence="6 7">DSM 3756</strain>
    </source>
</reference>
<protein>
    <submittedName>
        <fullName evidence="6">Protein SCO1/2</fullName>
    </submittedName>
</protein>
<dbReference type="Proteomes" id="UP000182573">
    <property type="component" value="Unassembled WGS sequence"/>
</dbReference>
<sequence length="225" mass="24998">MHRRTVLKSTGAVGTIVGVAGCLGSGSFGDSNPDVALEEPDREFESSDVPYPAWGERVPDVSLSLPTGSRDIRLRDIETPALLTFFYSHCQTVCPVLIATLRNVQSHAENNGYADAVRFLPMTFDPTRDTAERLGAYADEMNVDAESENWQFLRPASKQRAKDVIQDQFGVVFQRTEPADMDMYMFTHTALTLLVNADGFIERAYRSKSPDEETIIADLKTVRNA</sequence>
<dbReference type="PANTHER" id="PTHR12151:SF25">
    <property type="entry name" value="LINALOOL DEHYDRATASE_ISOMERASE DOMAIN-CONTAINING PROTEIN"/>
    <property type="match status" value="1"/>
</dbReference>
<dbReference type="EMBL" id="FNOF01000016">
    <property type="protein sequence ID" value="SDX15921.1"/>
    <property type="molecule type" value="Genomic_DNA"/>
</dbReference>
<dbReference type="PROSITE" id="PS51257">
    <property type="entry name" value="PROKAR_LIPOPROTEIN"/>
    <property type="match status" value="1"/>
</dbReference>
<dbReference type="CDD" id="cd02968">
    <property type="entry name" value="SCO"/>
    <property type="match status" value="1"/>
</dbReference>
<feature type="binding site" evidence="3">
    <location>
        <position position="90"/>
    </location>
    <ligand>
        <name>Cu cation</name>
        <dbReference type="ChEBI" id="CHEBI:23378"/>
    </ligand>
</feature>
<dbReference type="InterPro" id="IPR013766">
    <property type="entry name" value="Thioredoxin_domain"/>
</dbReference>
<evidence type="ECO:0000259" key="5">
    <source>
        <dbReference type="PROSITE" id="PS51352"/>
    </source>
</evidence>
<dbReference type="AlphaFoldDB" id="A0A1H2ZEW0"/>
<dbReference type="GO" id="GO:0046872">
    <property type="term" value="F:metal ion binding"/>
    <property type="evidence" value="ECO:0007669"/>
    <property type="project" value="UniProtKB-KW"/>
</dbReference>
<organism evidence="6 7">
    <name type="scientific">Haloarcula vallismortis</name>
    <name type="common">Halobacterium vallismortis</name>
    <dbReference type="NCBI Taxonomy" id="28442"/>
    <lineage>
        <taxon>Archaea</taxon>
        <taxon>Methanobacteriati</taxon>
        <taxon>Methanobacteriota</taxon>
        <taxon>Stenosarchaea group</taxon>
        <taxon>Halobacteria</taxon>
        <taxon>Halobacteriales</taxon>
        <taxon>Haloarculaceae</taxon>
        <taxon>Haloarcula</taxon>
    </lineage>
</organism>
<dbReference type="Pfam" id="PF02630">
    <property type="entry name" value="SCO1-SenC"/>
    <property type="match status" value="1"/>
</dbReference>
<gene>
    <name evidence="6" type="ORF">SAMN05443574_11641</name>
</gene>
<feature type="binding site" evidence="3">
    <location>
        <position position="188"/>
    </location>
    <ligand>
        <name>Cu cation</name>
        <dbReference type="ChEBI" id="CHEBI:23378"/>
    </ligand>
</feature>
<comment type="similarity">
    <text evidence="1">Belongs to the SCO1/2 family.</text>
</comment>
<dbReference type="InterPro" id="IPR003782">
    <property type="entry name" value="SCO1/SenC"/>
</dbReference>
<dbReference type="RefSeq" id="WP_004517531.1">
    <property type="nucleotide sequence ID" value="NZ_FNOF01000016.1"/>
</dbReference>
<evidence type="ECO:0000313" key="6">
    <source>
        <dbReference type="EMBL" id="SDX15921.1"/>
    </source>
</evidence>
<evidence type="ECO:0000256" key="3">
    <source>
        <dbReference type="PIRSR" id="PIRSR603782-1"/>
    </source>
</evidence>